<organism evidence="2 3">
    <name type="scientific">Melissococcus plutonius</name>
    <dbReference type="NCBI Taxonomy" id="33970"/>
    <lineage>
        <taxon>Bacteria</taxon>
        <taxon>Bacillati</taxon>
        <taxon>Bacillota</taxon>
        <taxon>Bacilli</taxon>
        <taxon>Lactobacillales</taxon>
        <taxon>Enterococcaceae</taxon>
        <taxon>Melissococcus</taxon>
    </lineage>
</organism>
<name>A0A2Z5Y3X4_9ENTE</name>
<evidence type="ECO:0000256" key="1">
    <source>
        <dbReference type="SAM" id="Phobius"/>
    </source>
</evidence>
<evidence type="ECO:0000313" key="2">
    <source>
        <dbReference type="EMBL" id="BBC61504.1"/>
    </source>
</evidence>
<feature type="transmembrane region" description="Helical" evidence="1">
    <location>
        <begin position="21"/>
        <end position="40"/>
    </location>
</feature>
<dbReference type="GeneID" id="57043942"/>
<sequence>MLGKTLENVFIKIWVIIKLNLIFWLFSFSGLLVFGIGPALKTINELFINYKFNDKEITLNTSWSIYKKNLLRGNSLFYTFLLASSFIIYNLFLSVQIQRLSFLIINFLLLFALLFIFTIFQYTLLLDSYYEISFCLLLKLAIISTFANFSAFFKLILGTGVIFFITWRYKGFILFGSIAMIQIWSYYATKKWRMLINERLGIYE</sequence>
<keyword evidence="1" id="KW-1133">Transmembrane helix</keyword>
<dbReference type="Proteomes" id="UP000269226">
    <property type="component" value="Chromosome"/>
</dbReference>
<dbReference type="Pfam" id="PF04854">
    <property type="entry name" value="DUF624"/>
    <property type="match status" value="1"/>
</dbReference>
<keyword evidence="1" id="KW-0472">Membrane</keyword>
<reference evidence="2 3" key="1">
    <citation type="submission" date="2018-01" db="EMBL/GenBank/DDBJ databases">
        <title>Whole genome sequence of Melissococcus plutonius DAT561.</title>
        <authorList>
            <person name="Okumura K."/>
            <person name="Takamatsu D."/>
            <person name="Okura M."/>
        </authorList>
    </citation>
    <scope>NUCLEOTIDE SEQUENCE [LARGE SCALE GENOMIC DNA]</scope>
    <source>
        <strain evidence="2 3">DAT561</strain>
    </source>
</reference>
<dbReference type="EMBL" id="AP018492">
    <property type="protein sequence ID" value="BBC61504.1"/>
    <property type="molecule type" value="Genomic_DNA"/>
</dbReference>
<feature type="transmembrane region" description="Helical" evidence="1">
    <location>
        <begin position="76"/>
        <end position="93"/>
    </location>
</feature>
<feature type="transmembrane region" description="Helical" evidence="1">
    <location>
        <begin position="100"/>
        <end position="120"/>
    </location>
</feature>
<proteinExistence type="predicted"/>
<keyword evidence="1" id="KW-0812">Transmembrane</keyword>
<dbReference type="RefSeq" id="WP_015695313.1">
    <property type="nucleotide sequence ID" value="NZ_AP018492.1"/>
</dbReference>
<dbReference type="AlphaFoldDB" id="A0A2Z5Y3X4"/>
<evidence type="ECO:0000313" key="3">
    <source>
        <dbReference type="Proteomes" id="UP000269226"/>
    </source>
</evidence>
<protein>
    <recommendedName>
        <fullName evidence="4">DUF624 domain-containing protein</fullName>
    </recommendedName>
</protein>
<accession>A0A2Z5Y3X4</accession>
<feature type="transmembrane region" description="Helical" evidence="1">
    <location>
        <begin position="140"/>
        <end position="165"/>
    </location>
</feature>
<evidence type="ECO:0008006" key="4">
    <source>
        <dbReference type="Google" id="ProtNLM"/>
    </source>
</evidence>
<feature type="transmembrane region" description="Helical" evidence="1">
    <location>
        <begin position="172"/>
        <end position="189"/>
    </location>
</feature>
<dbReference type="InterPro" id="IPR006938">
    <property type="entry name" value="DUF624"/>
</dbReference>
<gene>
    <name evidence="2" type="ORF">DAT561_1405</name>
</gene>